<accession>A0A7D6BQ62</accession>
<reference evidence="3" key="1">
    <citation type="submission" date="2020-07" db="EMBL/GenBank/DDBJ databases">
        <title>Metabolic diversity and evolutionary history of the archaeal phylum ###Micrarchaeota### uncovered from a freshwater lake metagenome.</title>
        <authorList>
            <person name="Kadnikov V.V."/>
            <person name="Savvichev A.S."/>
            <person name="Mardanov A.V."/>
            <person name="Beletsky A.V."/>
            <person name="Chupakov A.V."/>
            <person name="Kokryatskaya N.M."/>
            <person name="Pimenov N.V."/>
            <person name="Ravin N.V."/>
        </authorList>
    </citation>
    <scope>NUCLEOTIDE SEQUENCE [LARGE SCALE GENOMIC DNA]</scope>
</reference>
<keyword evidence="1" id="KW-0812">Transmembrane</keyword>
<protein>
    <submittedName>
        <fullName evidence="2">Uncharacterized protein</fullName>
    </submittedName>
</protein>
<proteinExistence type="predicted"/>
<feature type="transmembrane region" description="Helical" evidence="1">
    <location>
        <begin position="16"/>
        <end position="38"/>
    </location>
</feature>
<feature type="transmembrane region" description="Helical" evidence="1">
    <location>
        <begin position="45"/>
        <end position="65"/>
    </location>
</feature>
<dbReference type="Proteomes" id="UP000510821">
    <property type="component" value="Chromosome"/>
</dbReference>
<keyword evidence="1" id="KW-1133">Transmembrane helix</keyword>
<gene>
    <name evidence="2" type="ORF">Sv326_0328</name>
</gene>
<dbReference type="AlphaFoldDB" id="A0A7D6BQ62"/>
<dbReference type="EMBL" id="CP058998">
    <property type="protein sequence ID" value="QLJ52503.1"/>
    <property type="molecule type" value="Genomic_DNA"/>
</dbReference>
<name>A0A7D6BQ62_FERL1</name>
<evidence type="ECO:0000313" key="2">
    <source>
        <dbReference type="EMBL" id="QLJ52503.1"/>
    </source>
</evidence>
<sequence length="113" mass="11834">MPAKKEVAAEEKDPGIAALISAVGLLLVAAPGVGYFYIGSTKKGLEYVIGFWALCIVVIIAYLLGGIIGGIITMGITSICCMPLFLVPLVVGLVIVWDVYLEAKGEPTKLPVV</sequence>
<evidence type="ECO:0000313" key="3">
    <source>
        <dbReference type="Proteomes" id="UP000510821"/>
    </source>
</evidence>
<keyword evidence="1" id="KW-0472">Membrane</keyword>
<feature type="transmembrane region" description="Helical" evidence="1">
    <location>
        <begin position="71"/>
        <end position="100"/>
    </location>
</feature>
<dbReference type="KEGG" id="flt:Sv326_0328"/>
<evidence type="ECO:0000256" key="1">
    <source>
        <dbReference type="SAM" id="Phobius"/>
    </source>
</evidence>
<organism evidence="2 3">
    <name type="scientific">Fermentimicrarchaeum limneticum</name>
    <dbReference type="NCBI Taxonomy" id="2795018"/>
    <lineage>
        <taxon>Archaea</taxon>
        <taxon>Candidatus Micrarchaeota</taxon>
        <taxon>Candidatus Fermentimicrarchaeales</taxon>
        <taxon>Candidatus Fermentimicrarchaeaceae</taxon>
        <taxon>Candidatus Fermentimicrarchaeum</taxon>
    </lineage>
</organism>